<dbReference type="EMBL" id="UGDD01000002">
    <property type="protein sequence ID" value="STJ53884.1"/>
    <property type="molecule type" value="Genomic_DNA"/>
</dbReference>
<proteinExistence type="predicted"/>
<accession>A0A376WYK7</accession>
<evidence type="ECO:0000313" key="1">
    <source>
        <dbReference type="EMBL" id="STJ53884.1"/>
    </source>
</evidence>
<sequence length="59" mass="6901">MPFGKYKGRRLIDLPEEYLLWFARKDEFPAGKLGELMQITLLIKTEGLTQLVQPLKRPL</sequence>
<name>A0A376WYK7_ECOLX</name>
<dbReference type="InterPro" id="IPR024530">
    <property type="entry name" value="QSregVF_b"/>
</dbReference>
<gene>
    <name evidence="1" type="primary">ypeB</name>
    <name evidence="1" type="ORF">NCTC9045_01747</name>
</gene>
<dbReference type="Pfam" id="PF12843">
    <property type="entry name" value="QSregVF_b"/>
    <property type="match status" value="1"/>
</dbReference>
<dbReference type="AlphaFoldDB" id="A0A376WYK7"/>
<protein>
    <submittedName>
        <fullName evidence="1">Protein</fullName>
    </submittedName>
</protein>
<reference evidence="1 2" key="1">
    <citation type="submission" date="2018-06" db="EMBL/GenBank/DDBJ databases">
        <authorList>
            <consortium name="Pathogen Informatics"/>
            <person name="Doyle S."/>
        </authorList>
    </citation>
    <scope>NUCLEOTIDE SEQUENCE [LARGE SCALE GENOMIC DNA]</scope>
    <source>
        <strain evidence="1 2">NCTC9045</strain>
    </source>
</reference>
<evidence type="ECO:0000313" key="2">
    <source>
        <dbReference type="Proteomes" id="UP000254503"/>
    </source>
</evidence>
<dbReference type="RefSeq" id="WP_134894432.1">
    <property type="nucleotide sequence ID" value="NZ_CP151055.1"/>
</dbReference>
<dbReference type="Proteomes" id="UP000254503">
    <property type="component" value="Unassembled WGS sequence"/>
</dbReference>
<organism evidence="1 2">
    <name type="scientific">Escherichia coli</name>
    <dbReference type="NCBI Taxonomy" id="562"/>
    <lineage>
        <taxon>Bacteria</taxon>
        <taxon>Pseudomonadati</taxon>
        <taxon>Pseudomonadota</taxon>
        <taxon>Gammaproteobacteria</taxon>
        <taxon>Enterobacterales</taxon>
        <taxon>Enterobacteriaceae</taxon>
        <taxon>Escherichia</taxon>
    </lineage>
</organism>